<organism evidence="2 3">
    <name type="scientific">Desulfofundulus luciae</name>
    <dbReference type="NCBI Taxonomy" id="74702"/>
    <lineage>
        <taxon>Bacteria</taxon>
        <taxon>Bacillati</taxon>
        <taxon>Bacillota</taxon>
        <taxon>Clostridia</taxon>
        <taxon>Eubacteriales</taxon>
        <taxon>Peptococcaceae</taxon>
        <taxon>Desulfofundulus</taxon>
    </lineage>
</organism>
<reference evidence="2 3" key="1">
    <citation type="submission" date="2023-07" db="EMBL/GenBank/DDBJ databases">
        <title>Genomic Encyclopedia of Type Strains, Phase IV (KMG-IV): sequencing the most valuable type-strain genomes for metagenomic binning, comparative biology and taxonomic classification.</title>
        <authorList>
            <person name="Goeker M."/>
        </authorList>
    </citation>
    <scope>NUCLEOTIDE SEQUENCE [LARGE SCALE GENOMIC DNA]</scope>
    <source>
        <strain evidence="2 3">DSM 12396</strain>
    </source>
</reference>
<feature type="transmembrane region" description="Helical" evidence="1">
    <location>
        <begin position="6"/>
        <end position="24"/>
    </location>
</feature>
<evidence type="ECO:0000313" key="3">
    <source>
        <dbReference type="Proteomes" id="UP001225644"/>
    </source>
</evidence>
<evidence type="ECO:0000256" key="1">
    <source>
        <dbReference type="SAM" id="Phobius"/>
    </source>
</evidence>
<accession>A0ABU0B3D6</accession>
<keyword evidence="1" id="KW-1133">Transmembrane helix</keyword>
<keyword evidence="1" id="KW-0812">Transmembrane</keyword>
<dbReference type="Proteomes" id="UP001225644">
    <property type="component" value="Unassembled WGS sequence"/>
</dbReference>
<comment type="caution">
    <text evidence="2">The sequence shown here is derived from an EMBL/GenBank/DDBJ whole genome shotgun (WGS) entry which is preliminary data.</text>
</comment>
<gene>
    <name evidence="2" type="ORF">J2Z49_002357</name>
</gene>
<protein>
    <recommendedName>
        <fullName evidence="4">MetS family NSS transporter small subunit</fullName>
    </recommendedName>
</protein>
<keyword evidence="3" id="KW-1185">Reference proteome</keyword>
<proteinExistence type="predicted"/>
<keyword evidence="1" id="KW-0472">Membrane</keyword>
<name>A0ABU0B3D6_9FIRM</name>
<evidence type="ECO:0008006" key="4">
    <source>
        <dbReference type="Google" id="ProtNLM"/>
    </source>
</evidence>
<dbReference type="EMBL" id="JAUSUX010000021">
    <property type="protein sequence ID" value="MDQ0287236.1"/>
    <property type="molecule type" value="Genomic_DNA"/>
</dbReference>
<sequence>MNLFTFTVFSVGVALAVVLWLLVIRRLES</sequence>
<evidence type="ECO:0000313" key="2">
    <source>
        <dbReference type="EMBL" id="MDQ0287236.1"/>
    </source>
</evidence>